<protein>
    <submittedName>
        <fullName evidence="1">Uncharacterized protein</fullName>
    </submittedName>
</protein>
<gene>
    <name evidence="1" type="ORF">KSF_001760</name>
</gene>
<sequence>MRDAIQIIWNTLQNSGILEPGREELAEVPTLMSSRKYSFEAFRANLLYATEAEHIHQEVGGRLLNLGVGIEALMRKIALKHS</sequence>
<evidence type="ECO:0000313" key="1">
    <source>
        <dbReference type="EMBL" id="GHO90128.1"/>
    </source>
</evidence>
<comment type="caution">
    <text evidence="1">The sequence shown here is derived from an EMBL/GenBank/DDBJ whole genome shotgun (WGS) entry which is preliminary data.</text>
</comment>
<evidence type="ECO:0000313" key="2">
    <source>
        <dbReference type="Proteomes" id="UP000597444"/>
    </source>
</evidence>
<organism evidence="1 2">
    <name type="scientific">Reticulibacter mediterranei</name>
    <dbReference type="NCBI Taxonomy" id="2778369"/>
    <lineage>
        <taxon>Bacteria</taxon>
        <taxon>Bacillati</taxon>
        <taxon>Chloroflexota</taxon>
        <taxon>Ktedonobacteria</taxon>
        <taxon>Ktedonobacterales</taxon>
        <taxon>Reticulibacteraceae</taxon>
        <taxon>Reticulibacter</taxon>
    </lineage>
</organism>
<proteinExistence type="predicted"/>
<name>A0A8J3MZ70_9CHLR</name>
<dbReference type="EMBL" id="BNJK01000001">
    <property type="protein sequence ID" value="GHO90128.1"/>
    <property type="molecule type" value="Genomic_DNA"/>
</dbReference>
<keyword evidence="2" id="KW-1185">Reference proteome</keyword>
<accession>A0A8J3MZ70</accession>
<reference evidence="1" key="1">
    <citation type="submission" date="2020-10" db="EMBL/GenBank/DDBJ databases">
        <title>Taxonomic study of unclassified bacteria belonging to the class Ktedonobacteria.</title>
        <authorList>
            <person name="Yabe S."/>
            <person name="Wang C.M."/>
            <person name="Zheng Y."/>
            <person name="Sakai Y."/>
            <person name="Cavaletti L."/>
            <person name="Monciardini P."/>
            <person name="Donadio S."/>
        </authorList>
    </citation>
    <scope>NUCLEOTIDE SEQUENCE</scope>
    <source>
        <strain evidence="1">ID150040</strain>
    </source>
</reference>
<dbReference type="AlphaFoldDB" id="A0A8J3MZ70"/>
<dbReference type="RefSeq" id="WP_220201125.1">
    <property type="nucleotide sequence ID" value="NZ_BNJK01000001.1"/>
</dbReference>
<dbReference type="Proteomes" id="UP000597444">
    <property type="component" value="Unassembled WGS sequence"/>
</dbReference>